<dbReference type="Pfam" id="PF00534">
    <property type="entry name" value="Glycos_transf_1"/>
    <property type="match status" value="1"/>
</dbReference>
<dbReference type="Gene3D" id="3.40.50.2000">
    <property type="entry name" value="Glycogen Phosphorylase B"/>
    <property type="match status" value="2"/>
</dbReference>
<accession>A0A644VGH3</accession>
<organism evidence="2">
    <name type="scientific">bioreactor metagenome</name>
    <dbReference type="NCBI Taxonomy" id="1076179"/>
    <lineage>
        <taxon>unclassified sequences</taxon>
        <taxon>metagenomes</taxon>
        <taxon>ecological metagenomes</taxon>
    </lineage>
</organism>
<reference evidence="2" key="1">
    <citation type="submission" date="2019-08" db="EMBL/GenBank/DDBJ databases">
        <authorList>
            <person name="Kucharzyk K."/>
            <person name="Murdoch R.W."/>
            <person name="Higgins S."/>
            <person name="Loffler F."/>
        </authorList>
    </citation>
    <scope>NUCLEOTIDE SEQUENCE</scope>
</reference>
<dbReference type="EC" id="2.4.1.250" evidence="2"/>
<dbReference type="InterPro" id="IPR001296">
    <property type="entry name" value="Glyco_trans_1"/>
</dbReference>
<keyword evidence="2" id="KW-0328">Glycosyltransferase</keyword>
<dbReference type="GO" id="GO:0102710">
    <property type="term" value="F:D-inositol-3-phosphate glycosyltransferase activity"/>
    <property type="evidence" value="ECO:0007669"/>
    <property type="project" value="UniProtKB-EC"/>
</dbReference>
<dbReference type="SUPFAM" id="SSF53756">
    <property type="entry name" value="UDP-Glycosyltransferase/glycogen phosphorylase"/>
    <property type="match status" value="1"/>
</dbReference>
<evidence type="ECO:0000259" key="1">
    <source>
        <dbReference type="Pfam" id="PF00534"/>
    </source>
</evidence>
<comment type="caution">
    <text evidence="2">The sequence shown here is derived from an EMBL/GenBank/DDBJ whole genome shotgun (WGS) entry which is preliminary data.</text>
</comment>
<protein>
    <submittedName>
        <fullName evidence="2">D-inositol-3-phosphate glycosyltransferase</fullName>
        <ecNumber evidence="2">2.4.1.250</ecNumber>
    </submittedName>
</protein>
<name>A0A644VGH3_9ZZZZ</name>
<sequence>MKIAILSCFYPYRGGIAQFNANIFQELSTLHEVKAFNFSRQYPSILFPGKTQLVEEGDSAIKIPSISLLDTANPISYIKTSKIIREWNPDLLIMRYWMSWFAPSLGYVARHISPQTKVISILDNVIPHEERFFDKPFTKYFLGASDAFIVLSDAVGKDLQKFKPDANFISTPHPLYNHFGNKMERSEACRKLGIAPNKRNILFFGLIREYKGLDILLEAFSSLDDSYQLIVAGEPYGSFEKYEKLIESSPNRERIKLFTSYISDNEVPSFFSSADVCVLPYRTATQSGISAISYHFGLPMITTNVGGLKEAIEVPGTGIVVDKAEPVLVSRAIEDYFNSGKIGNFVTNIEREREKLSWKSFTDKLINLYKTI</sequence>
<keyword evidence="2" id="KW-0808">Transferase</keyword>
<dbReference type="PANTHER" id="PTHR12526">
    <property type="entry name" value="GLYCOSYLTRANSFERASE"/>
    <property type="match status" value="1"/>
</dbReference>
<proteinExistence type="predicted"/>
<gene>
    <name evidence="2" type="primary">mshA_35</name>
    <name evidence="2" type="ORF">SDC9_36440</name>
</gene>
<evidence type="ECO:0000313" key="2">
    <source>
        <dbReference type="EMBL" id="MPL90390.1"/>
    </source>
</evidence>
<dbReference type="AlphaFoldDB" id="A0A644VGH3"/>
<feature type="domain" description="Glycosyl transferase family 1" evidence="1">
    <location>
        <begin position="187"/>
        <end position="340"/>
    </location>
</feature>
<dbReference type="EMBL" id="VSSQ01000302">
    <property type="protein sequence ID" value="MPL90390.1"/>
    <property type="molecule type" value="Genomic_DNA"/>
</dbReference>